<accession>A0A9P6Y6I9</accession>
<name>A0A9P6Y6I9_9FUNG</name>
<proteinExistence type="predicted"/>
<dbReference type="EMBL" id="JAANIU010006884">
    <property type="protein sequence ID" value="KAG1539909.1"/>
    <property type="molecule type" value="Genomic_DNA"/>
</dbReference>
<sequence length="133" mass="13864">MEALRRLLDGSGLRIRQTDGEAIVVYAPAADGTARQPANGAAPRNVEDIPGARAGGADFSGYIGRLQKAILRTLCGNAAAQPGGYRLALRLEGVPGSTVHSIVSPEIGDALLGPHAASRCWVELPRHAIRAYA</sequence>
<gene>
    <name evidence="1" type="ORF">G6F50_014437</name>
</gene>
<dbReference type="AlphaFoldDB" id="A0A9P6Y6I9"/>
<reference evidence="1 2" key="1">
    <citation type="journal article" date="2020" name="Microb. Genom.">
        <title>Genetic diversity of clinical and environmental Mucorales isolates obtained from an investigation of mucormycosis cases among solid organ transplant recipients.</title>
        <authorList>
            <person name="Nguyen M.H."/>
            <person name="Kaul D."/>
            <person name="Muto C."/>
            <person name="Cheng S.J."/>
            <person name="Richter R.A."/>
            <person name="Bruno V.M."/>
            <person name="Liu G."/>
            <person name="Beyhan S."/>
            <person name="Sundermann A.J."/>
            <person name="Mounaud S."/>
            <person name="Pasculle A.W."/>
            <person name="Nierman W.C."/>
            <person name="Driscoll E."/>
            <person name="Cumbie R."/>
            <person name="Clancy C.J."/>
            <person name="Dupont C.L."/>
        </authorList>
    </citation>
    <scope>NUCLEOTIDE SEQUENCE [LARGE SCALE GENOMIC DNA]</scope>
    <source>
        <strain evidence="1 2">GL24</strain>
    </source>
</reference>
<keyword evidence="2" id="KW-1185">Reference proteome</keyword>
<dbReference type="Gene3D" id="3.55.50.30">
    <property type="match status" value="1"/>
</dbReference>
<organism evidence="1 2">
    <name type="scientific">Rhizopus delemar</name>
    <dbReference type="NCBI Taxonomy" id="936053"/>
    <lineage>
        <taxon>Eukaryota</taxon>
        <taxon>Fungi</taxon>
        <taxon>Fungi incertae sedis</taxon>
        <taxon>Mucoromycota</taxon>
        <taxon>Mucoromycotina</taxon>
        <taxon>Mucoromycetes</taxon>
        <taxon>Mucorales</taxon>
        <taxon>Mucorineae</taxon>
        <taxon>Rhizopodaceae</taxon>
        <taxon>Rhizopus</taxon>
    </lineage>
</organism>
<protein>
    <submittedName>
        <fullName evidence="1">Uncharacterized protein</fullName>
    </submittedName>
</protein>
<evidence type="ECO:0000313" key="1">
    <source>
        <dbReference type="EMBL" id="KAG1539909.1"/>
    </source>
</evidence>
<dbReference type="Proteomes" id="UP000740926">
    <property type="component" value="Unassembled WGS sequence"/>
</dbReference>
<evidence type="ECO:0000313" key="2">
    <source>
        <dbReference type="Proteomes" id="UP000740926"/>
    </source>
</evidence>
<comment type="caution">
    <text evidence="1">The sequence shown here is derived from an EMBL/GenBank/DDBJ whole genome shotgun (WGS) entry which is preliminary data.</text>
</comment>